<gene>
    <name evidence="2" type="ORF">D0Z07_4089</name>
</gene>
<proteinExistence type="predicted"/>
<dbReference type="OrthoDB" id="416217at2759"/>
<dbReference type="Proteomes" id="UP000785200">
    <property type="component" value="Unassembled WGS sequence"/>
</dbReference>
<comment type="caution">
    <text evidence="2">The sequence shown here is derived from an EMBL/GenBank/DDBJ whole genome shotgun (WGS) entry which is preliminary data.</text>
</comment>
<evidence type="ECO:0000256" key="1">
    <source>
        <dbReference type="SAM" id="MobiDB-lite"/>
    </source>
</evidence>
<organism evidence="2 3">
    <name type="scientific">Hyphodiscus hymeniophilus</name>
    <dbReference type="NCBI Taxonomy" id="353542"/>
    <lineage>
        <taxon>Eukaryota</taxon>
        <taxon>Fungi</taxon>
        <taxon>Dikarya</taxon>
        <taxon>Ascomycota</taxon>
        <taxon>Pezizomycotina</taxon>
        <taxon>Leotiomycetes</taxon>
        <taxon>Helotiales</taxon>
        <taxon>Hyphodiscaceae</taxon>
        <taxon>Hyphodiscus</taxon>
    </lineage>
</organism>
<dbReference type="EMBL" id="VNKQ01000008">
    <property type="protein sequence ID" value="KAG0649485.1"/>
    <property type="molecule type" value="Genomic_DNA"/>
</dbReference>
<feature type="region of interest" description="Disordered" evidence="1">
    <location>
        <begin position="1"/>
        <end position="22"/>
    </location>
</feature>
<name>A0A9P7AY08_9HELO</name>
<protein>
    <submittedName>
        <fullName evidence="2">Uncharacterized protein</fullName>
    </submittedName>
</protein>
<evidence type="ECO:0000313" key="3">
    <source>
        <dbReference type="Proteomes" id="UP000785200"/>
    </source>
</evidence>
<accession>A0A9P7AY08</accession>
<reference evidence="2" key="1">
    <citation type="submission" date="2019-07" db="EMBL/GenBank/DDBJ databases">
        <title>Hyphodiscus hymeniophilus genome sequencing and assembly.</title>
        <authorList>
            <person name="Kramer G."/>
            <person name="Nodwell J."/>
        </authorList>
    </citation>
    <scope>NUCLEOTIDE SEQUENCE</scope>
    <source>
        <strain evidence="2">ATCC 34498</strain>
    </source>
</reference>
<sequence length="191" mass="20846">MSKTKGQALHSTAKKQKDRVSQRSSLGIVLLPTPEPSPCVDKLPSFAACILSPPGSVDYDSNSTSETLEPISDVALYHHYMQHTSLNLTLWHRDQDALRLELPRLALENRTIFHSMLAVSAACMCCDMIEKEPRTSTNAVKQVLVAGKRTDERVIIKAGDTKTGSPSSQCGIDGAVLDCKPANQSLDLEKK</sequence>
<dbReference type="AlphaFoldDB" id="A0A9P7AY08"/>
<keyword evidence="3" id="KW-1185">Reference proteome</keyword>
<evidence type="ECO:0000313" key="2">
    <source>
        <dbReference type="EMBL" id="KAG0649485.1"/>
    </source>
</evidence>